<feature type="compositionally biased region" description="Basic and acidic residues" evidence="1">
    <location>
        <begin position="224"/>
        <end position="252"/>
    </location>
</feature>
<name>A0A0B4HLZ1_METGA</name>
<feature type="compositionally biased region" description="Acidic residues" evidence="1">
    <location>
        <begin position="257"/>
        <end position="266"/>
    </location>
</feature>
<dbReference type="Proteomes" id="UP000031192">
    <property type="component" value="Unassembled WGS sequence"/>
</dbReference>
<dbReference type="OrthoDB" id="330772at2759"/>
<dbReference type="HOGENOM" id="CLU_049352_1_0_1"/>
<accession>A0A0B4HLZ1</accession>
<proteinExistence type="predicted"/>
<evidence type="ECO:0000256" key="1">
    <source>
        <dbReference type="SAM" id="MobiDB-lite"/>
    </source>
</evidence>
<dbReference type="Pfam" id="PF04696">
    <property type="entry name" value="Pinin_SDK_memA"/>
    <property type="match status" value="1"/>
</dbReference>
<keyword evidence="4" id="KW-1185">Reference proteome</keyword>
<gene>
    <name evidence="3" type="ORF">MGU_01945</name>
</gene>
<feature type="compositionally biased region" description="Basic and acidic residues" evidence="1">
    <location>
        <begin position="105"/>
        <end position="132"/>
    </location>
</feature>
<feature type="domain" description="Pinin/SDK/MemA protein" evidence="2">
    <location>
        <begin position="75"/>
        <end position="147"/>
    </location>
</feature>
<dbReference type="EMBL" id="AZNH01000004">
    <property type="protein sequence ID" value="KID90991.1"/>
    <property type="molecule type" value="Genomic_DNA"/>
</dbReference>
<evidence type="ECO:0000313" key="4">
    <source>
        <dbReference type="Proteomes" id="UP000031192"/>
    </source>
</evidence>
<dbReference type="AlphaFoldDB" id="A0A0B4HLZ1"/>
<sequence>MATETIPPAVGGSPKLEEDKSRREEAPLKRKASLVDDDDSPYTKRQRQDDDDRSPPRRRPPIQSVVQDRRASATQEEKKRGKRLFGGLLSTLSQTSTNSQHKRRQEIERRQQERMQKQRDEDDKKRADKVARIKETRIVEQIDFEEQVTKSQPSIYYLPWKRTADQEDAIDDQVRSAKDTIAKEEAEFKSKKELHLSRYQPRRPSSDKEKDGIGRLETFAHGGKHGEERREQEPDTKDQDKSVHHHDPHDESGDVVVEADEDTVIY</sequence>
<feature type="compositionally biased region" description="Low complexity" evidence="1">
    <location>
        <begin position="88"/>
        <end position="97"/>
    </location>
</feature>
<feature type="compositionally biased region" description="Basic and acidic residues" evidence="1">
    <location>
        <begin position="204"/>
        <end position="214"/>
    </location>
</feature>
<feature type="compositionally biased region" description="Basic and acidic residues" evidence="1">
    <location>
        <begin position="46"/>
        <end position="55"/>
    </location>
</feature>
<feature type="compositionally biased region" description="Basic and acidic residues" evidence="1">
    <location>
        <begin position="67"/>
        <end position="79"/>
    </location>
</feature>
<reference evidence="3 4" key="1">
    <citation type="journal article" date="2014" name="Proc. Natl. Acad. Sci. U.S.A.">
        <title>Trajectory and genomic determinants of fungal-pathogen speciation and host adaptation.</title>
        <authorList>
            <person name="Hu X."/>
            <person name="Xiao G."/>
            <person name="Zheng P."/>
            <person name="Shang Y."/>
            <person name="Su Y."/>
            <person name="Zhang X."/>
            <person name="Liu X."/>
            <person name="Zhan S."/>
            <person name="St Leger R.J."/>
            <person name="Wang C."/>
        </authorList>
    </citation>
    <scope>NUCLEOTIDE SEQUENCE [LARGE SCALE GENOMIC DNA]</scope>
    <source>
        <strain evidence="3 4">ARSEF 977</strain>
    </source>
</reference>
<feature type="compositionally biased region" description="Basic and acidic residues" evidence="1">
    <location>
        <begin position="15"/>
        <end position="28"/>
    </location>
</feature>
<comment type="caution">
    <text evidence="3">The sequence shown here is derived from an EMBL/GenBank/DDBJ whole genome shotgun (WGS) entry which is preliminary data.</text>
</comment>
<evidence type="ECO:0000259" key="2">
    <source>
        <dbReference type="Pfam" id="PF04696"/>
    </source>
</evidence>
<feature type="region of interest" description="Disordered" evidence="1">
    <location>
        <begin position="1"/>
        <end position="132"/>
    </location>
</feature>
<feature type="compositionally biased region" description="Basic and acidic residues" evidence="1">
    <location>
        <begin position="186"/>
        <end position="196"/>
    </location>
</feature>
<evidence type="ECO:0000313" key="3">
    <source>
        <dbReference type="EMBL" id="KID90991.1"/>
    </source>
</evidence>
<feature type="region of interest" description="Disordered" evidence="1">
    <location>
        <begin position="186"/>
        <end position="266"/>
    </location>
</feature>
<dbReference type="InterPro" id="IPR006786">
    <property type="entry name" value="Pinin_SDK_MemA"/>
</dbReference>
<protein>
    <submittedName>
        <fullName evidence="3">Pinin/SDK/MemA protein</fullName>
    </submittedName>
</protein>
<organism evidence="3 4">
    <name type="scientific">Metarhizium guizhouense (strain ARSEF 977)</name>
    <dbReference type="NCBI Taxonomy" id="1276136"/>
    <lineage>
        <taxon>Eukaryota</taxon>
        <taxon>Fungi</taxon>
        <taxon>Dikarya</taxon>
        <taxon>Ascomycota</taxon>
        <taxon>Pezizomycotina</taxon>
        <taxon>Sordariomycetes</taxon>
        <taxon>Hypocreomycetidae</taxon>
        <taxon>Hypocreales</taxon>
        <taxon>Clavicipitaceae</taxon>
        <taxon>Metarhizium</taxon>
    </lineage>
</organism>